<dbReference type="PANTHER" id="PTHR36015">
    <property type="entry name" value="HOLLIDAY JUNCTION RESOLVASE MOC1, CHLOROPLASTIC-RELATED"/>
    <property type="match status" value="1"/>
</dbReference>
<name>A0ABS9DYJ1_9PROT</name>
<evidence type="ECO:0000313" key="2">
    <source>
        <dbReference type="Proteomes" id="UP001521209"/>
    </source>
</evidence>
<keyword evidence="2" id="KW-1185">Reference proteome</keyword>
<dbReference type="SUPFAM" id="SSF53098">
    <property type="entry name" value="Ribonuclease H-like"/>
    <property type="match status" value="1"/>
</dbReference>
<dbReference type="InterPro" id="IPR012337">
    <property type="entry name" value="RNaseH-like_sf"/>
</dbReference>
<dbReference type="CDD" id="cd22992">
    <property type="entry name" value="MOC1"/>
    <property type="match status" value="1"/>
</dbReference>
<proteinExistence type="predicted"/>
<dbReference type="InterPro" id="IPR045290">
    <property type="entry name" value="MOC1-like"/>
</dbReference>
<sequence length="163" mass="17113">MIYIGIDPGASGAIAVLDAGGQIVSIADMPTIMVRVGKTERHRVSPAMLAHLFEMDQHAVQMVVLEKVGGMTGQSASAAFTFGYGAGIVEGVLAALKLPVALVTPQSWKRSAGIATDKGAAREAAMRLWPAHASRFARVKDDGRAEAALIARHGWLRVARVAA</sequence>
<dbReference type="InterPro" id="IPR036397">
    <property type="entry name" value="RNaseH_sf"/>
</dbReference>
<accession>A0ABS9DYJ1</accession>
<dbReference type="Proteomes" id="UP001521209">
    <property type="component" value="Unassembled WGS sequence"/>
</dbReference>
<reference evidence="1 2" key="1">
    <citation type="submission" date="2022-01" db="EMBL/GenBank/DDBJ databases">
        <authorList>
            <person name="Won M."/>
            <person name="Kim S.-J."/>
            <person name="Kwon S.-W."/>
        </authorList>
    </citation>
    <scope>NUCLEOTIDE SEQUENCE [LARGE SCALE GENOMIC DNA]</scope>
    <source>
        <strain evidence="1 2">KCTC 23505</strain>
    </source>
</reference>
<gene>
    <name evidence="1" type="ORF">L2A60_13825</name>
</gene>
<protein>
    <submittedName>
        <fullName evidence="1">Uncharacterized protein</fullName>
    </submittedName>
</protein>
<dbReference type="PANTHER" id="PTHR36015:SF6">
    <property type="entry name" value="HOLLIDAY JUNCTION RESOLVASE MOC1, CHLOROPLASTIC-RELATED"/>
    <property type="match status" value="1"/>
</dbReference>
<dbReference type="EMBL" id="JAKGBZ010000030">
    <property type="protein sequence ID" value="MCF3947758.1"/>
    <property type="molecule type" value="Genomic_DNA"/>
</dbReference>
<evidence type="ECO:0000313" key="1">
    <source>
        <dbReference type="EMBL" id="MCF3947758.1"/>
    </source>
</evidence>
<organism evidence="1 2">
    <name type="scientific">Acidiphilium iwatense</name>
    <dbReference type="NCBI Taxonomy" id="768198"/>
    <lineage>
        <taxon>Bacteria</taxon>
        <taxon>Pseudomonadati</taxon>
        <taxon>Pseudomonadota</taxon>
        <taxon>Alphaproteobacteria</taxon>
        <taxon>Acetobacterales</taxon>
        <taxon>Acidocellaceae</taxon>
        <taxon>Acidiphilium</taxon>
    </lineage>
</organism>
<dbReference type="Gene3D" id="3.30.420.10">
    <property type="entry name" value="Ribonuclease H-like superfamily/Ribonuclease H"/>
    <property type="match status" value="1"/>
</dbReference>
<comment type="caution">
    <text evidence="1">The sequence shown here is derived from an EMBL/GenBank/DDBJ whole genome shotgun (WGS) entry which is preliminary data.</text>
</comment>
<dbReference type="RefSeq" id="WP_235705030.1">
    <property type="nucleotide sequence ID" value="NZ_JAKGBZ010000030.1"/>
</dbReference>